<evidence type="ECO:0000313" key="1">
    <source>
        <dbReference type="EMBL" id="TDL16512.1"/>
    </source>
</evidence>
<name>A0A4Y7PNT7_9AGAM</name>
<reference evidence="1 2" key="1">
    <citation type="submission" date="2018-06" db="EMBL/GenBank/DDBJ databases">
        <title>A transcriptomic atlas of mushroom development highlights an independent origin of complex multicellularity.</title>
        <authorList>
            <consortium name="DOE Joint Genome Institute"/>
            <person name="Krizsan K."/>
            <person name="Almasi E."/>
            <person name="Merenyi Z."/>
            <person name="Sahu N."/>
            <person name="Viragh M."/>
            <person name="Koszo T."/>
            <person name="Mondo S."/>
            <person name="Kiss B."/>
            <person name="Balint B."/>
            <person name="Kues U."/>
            <person name="Barry K."/>
            <person name="Hegedus J.C."/>
            <person name="Henrissat B."/>
            <person name="Johnson J."/>
            <person name="Lipzen A."/>
            <person name="Ohm R."/>
            <person name="Nagy I."/>
            <person name="Pangilinan J."/>
            <person name="Yan J."/>
            <person name="Xiong Y."/>
            <person name="Grigoriev I.V."/>
            <person name="Hibbett D.S."/>
            <person name="Nagy L.G."/>
        </authorList>
    </citation>
    <scope>NUCLEOTIDE SEQUENCE [LARGE SCALE GENOMIC DNA]</scope>
    <source>
        <strain evidence="1 2">SZMC22713</strain>
    </source>
</reference>
<gene>
    <name evidence="1" type="ORF">BD410DRAFT_844331</name>
</gene>
<sequence>MATREQQLEASQEYIKLAKTEKERESQRVARDKTKTFLVTSQTAHESDPTNAAKASKYEHDKAAAELDQTLLNSCDGSVQMDRGKLLVKATAICGGDTAAGREIYDVAQKKAKDAAKGR</sequence>
<dbReference type="VEuPathDB" id="FungiDB:BD410DRAFT_844331"/>
<accession>A0A4Y7PNT7</accession>
<keyword evidence="2" id="KW-1185">Reference proteome</keyword>
<evidence type="ECO:0000313" key="2">
    <source>
        <dbReference type="Proteomes" id="UP000294933"/>
    </source>
</evidence>
<dbReference type="Proteomes" id="UP000294933">
    <property type="component" value="Unassembled WGS sequence"/>
</dbReference>
<protein>
    <submittedName>
        <fullName evidence="1">Uncharacterized protein</fullName>
    </submittedName>
</protein>
<dbReference type="EMBL" id="ML170241">
    <property type="protein sequence ID" value="TDL16512.1"/>
    <property type="molecule type" value="Genomic_DNA"/>
</dbReference>
<proteinExistence type="predicted"/>
<dbReference type="AlphaFoldDB" id="A0A4Y7PNT7"/>
<organism evidence="1 2">
    <name type="scientific">Rickenella mellea</name>
    <dbReference type="NCBI Taxonomy" id="50990"/>
    <lineage>
        <taxon>Eukaryota</taxon>
        <taxon>Fungi</taxon>
        <taxon>Dikarya</taxon>
        <taxon>Basidiomycota</taxon>
        <taxon>Agaricomycotina</taxon>
        <taxon>Agaricomycetes</taxon>
        <taxon>Hymenochaetales</taxon>
        <taxon>Rickenellaceae</taxon>
        <taxon>Rickenella</taxon>
    </lineage>
</organism>